<gene>
    <name evidence="1" type="ORF">SUNI508_00282</name>
</gene>
<evidence type="ECO:0000313" key="2">
    <source>
        <dbReference type="Proteomes" id="UP001408356"/>
    </source>
</evidence>
<accession>A0ABR2VII0</accession>
<evidence type="ECO:0000313" key="1">
    <source>
        <dbReference type="EMBL" id="KAK9426755.1"/>
    </source>
</evidence>
<organism evidence="1 2">
    <name type="scientific">Seiridium unicorne</name>
    <dbReference type="NCBI Taxonomy" id="138068"/>
    <lineage>
        <taxon>Eukaryota</taxon>
        <taxon>Fungi</taxon>
        <taxon>Dikarya</taxon>
        <taxon>Ascomycota</taxon>
        <taxon>Pezizomycotina</taxon>
        <taxon>Sordariomycetes</taxon>
        <taxon>Xylariomycetidae</taxon>
        <taxon>Amphisphaeriales</taxon>
        <taxon>Sporocadaceae</taxon>
        <taxon>Seiridium</taxon>
    </lineage>
</organism>
<proteinExistence type="predicted"/>
<comment type="caution">
    <text evidence="1">The sequence shown here is derived from an EMBL/GenBank/DDBJ whole genome shotgun (WGS) entry which is preliminary data.</text>
</comment>
<dbReference type="Proteomes" id="UP001408356">
    <property type="component" value="Unassembled WGS sequence"/>
</dbReference>
<name>A0ABR2VII0_9PEZI</name>
<reference evidence="1 2" key="1">
    <citation type="journal article" date="2024" name="J. Plant Pathol.">
        <title>Sequence and assembly of the genome of Seiridium unicorne, isolate CBS 538.82, causal agent of cypress canker disease.</title>
        <authorList>
            <person name="Scali E."/>
            <person name="Rocca G.D."/>
            <person name="Danti R."/>
            <person name="Garbelotto M."/>
            <person name="Barberini S."/>
            <person name="Baroncelli R."/>
            <person name="Emiliani G."/>
        </authorList>
    </citation>
    <scope>NUCLEOTIDE SEQUENCE [LARGE SCALE GENOMIC DNA]</scope>
    <source>
        <strain evidence="1 2">BM-138-508</strain>
    </source>
</reference>
<dbReference type="EMBL" id="JARVKF010000001">
    <property type="protein sequence ID" value="KAK9426755.1"/>
    <property type="molecule type" value="Genomic_DNA"/>
</dbReference>
<protein>
    <submittedName>
        <fullName evidence="1">Uncharacterized protein</fullName>
    </submittedName>
</protein>
<keyword evidence="2" id="KW-1185">Reference proteome</keyword>
<sequence>MPVDASFRGFHGFHGLHGFHGFHGEAVEWIGLEFSNSASMVSGVDRVCCFASVLEEAYRPAVVHHSANPHTNGAIPQVWIDDYVDT</sequence>